<dbReference type="PANTHER" id="PTHR12510">
    <property type="entry name" value="TROPONIN C-AKIN-1 PROTEIN"/>
    <property type="match status" value="1"/>
</dbReference>
<dbReference type="InterPro" id="IPR009288">
    <property type="entry name" value="AIG2-like_dom"/>
</dbReference>
<comment type="similarity">
    <text evidence="2 5">Belongs to the gamma-glutamylcyclotransferase family.</text>
</comment>
<dbReference type="OrthoDB" id="113620at2759"/>
<keyword evidence="3" id="KW-0808">Transferase</keyword>
<dbReference type="RefSeq" id="XP_020548877.1">
    <property type="nucleotide sequence ID" value="XM_020693218.1"/>
</dbReference>
<gene>
    <name evidence="8" type="primary">LOC105161248</name>
</gene>
<dbReference type="GeneID" id="105161248"/>
<dbReference type="AlphaFoldDB" id="A0A8M8UR05"/>
<dbReference type="InterPro" id="IPR039126">
    <property type="entry name" value="GGACT"/>
</dbReference>
<dbReference type="InterPro" id="IPR036568">
    <property type="entry name" value="GGCT-like_sf"/>
</dbReference>
<dbReference type="CDD" id="cd06661">
    <property type="entry name" value="GGCT_like"/>
    <property type="match status" value="1"/>
</dbReference>
<feature type="active site" description="Proton acceptor" evidence="4">
    <location>
        <position position="124"/>
    </location>
</feature>
<dbReference type="GO" id="GO:0061929">
    <property type="term" value="F:gamma-glutamylaminecyclotransferase activity"/>
    <property type="evidence" value="ECO:0007669"/>
    <property type="project" value="InterPro"/>
</dbReference>
<accession>A0A8M8UR05</accession>
<keyword evidence="7" id="KW-1185">Reference proteome</keyword>
<keyword evidence="3" id="KW-0012">Acyltransferase</keyword>
<dbReference type="Gramene" id="SIN_1001876.t">
    <property type="protein sequence ID" value="SIN_1001876.t.cds1"/>
    <property type="gene ID" value="SIN_1001876"/>
</dbReference>
<evidence type="ECO:0000256" key="3">
    <source>
        <dbReference type="ARBA" id="ARBA00023315"/>
    </source>
</evidence>
<evidence type="ECO:0000256" key="2">
    <source>
        <dbReference type="ARBA" id="ARBA00008861"/>
    </source>
</evidence>
<evidence type="ECO:0000259" key="6">
    <source>
        <dbReference type="Pfam" id="PF06094"/>
    </source>
</evidence>
<evidence type="ECO:0000313" key="8">
    <source>
        <dbReference type="RefSeq" id="XP_020548877.1"/>
    </source>
</evidence>
<dbReference type="GO" id="GO:0016746">
    <property type="term" value="F:acyltransferase activity"/>
    <property type="evidence" value="ECO:0007669"/>
    <property type="project" value="UniProtKB-KW"/>
</dbReference>
<name>A0A8M8UR05_SESIN</name>
<feature type="domain" description="Gamma-glutamylcyclotransferase AIG2-like" evidence="6">
    <location>
        <begin position="45"/>
        <end position="155"/>
    </location>
</feature>
<dbReference type="Pfam" id="PF06094">
    <property type="entry name" value="GGACT"/>
    <property type="match status" value="1"/>
</dbReference>
<dbReference type="Gene3D" id="3.10.490.10">
    <property type="entry name" value="Gamma-glutamyl cyclotransferase-like"/>
    <property type="match status" value="1"/>
</dbReference>
<reference evidence="8" key="1">
    <citation type="submission" date="2025-08" db="UniProtKB">
        <authorList>
            <consortium name="RefSeq"/>
        </authorList>
    </citation>
    <scope>IDENTIFICATION</scope>
</reference>
<evidence type="ECO:0000313" key="7">
    <source>
        <dbReference type="Proteomes" id="UP000504604"/>
    </source>
</evidence>
<evidence type="ECO:0000256" key="1">
    <source>
        <dbReference type="ARBA" id="ARBA00002782"/>
    </source>
</evidence>
<dbReference type="PANTHER" id="PTHR12510:SF15">
    <property type="entry name" value="GAMMA-GLUTAMYLCYCLOTRANSFERASE FAMILY PROTEIN"/>
    <property type="match status" value="1"/>
</dbReference>
<proteinExistence type="inferred from homology"/>
<evidence type="ECO:0000256" key="5">
    <source>
        <dbReference type="RuleBase" id="RU367036"/>
    </source>
</evidence>
<organism evidence="7 8">
    <name type="scientific">Sesamum indicum</name>
    <name type="common">Oriental sesame</name>
    <name type="synonym">Sesamum orientale</name>
    <dbReference type="NCBI Taxonomy" id="4182"/>
    <lineage>
        <taxon>Eukaryota</taxon>
        <taxon>Viridiplantae</taxon>
        <taxon>Streptophyta</taxon>
        <taxon>Embryophyta</taxon>
        <taxon>Tracheophyta</taxon>
        <taxon>Spermatophyta</taxon>
        <taxon>Magnoliopsida</taxon>
        <taxon>eudicotyledons</taxon>
        <taxon>Gunneridae</taxon>
        <taxon>Pentapetalae</taxon>
        <taxon>asterids</taxon>
        <taxon>lamiids</taxon>
        <taxon>Lamiales</taxon>
        <taxon>Pedaliaceae</taxon>
        <taxon>Sesamum</taxon>
    </lineage>
</organism>
<dbReference type="Proteomes" id="UP000504604">
    <property type="component" value="Linkage group LG4"/>
</dbReference>
<dbReference type="InterPro" id="IPR013024">
    <property type="entry name" value="GGCT-like"/>
</dbReference>
<dbReference type="SUPFAM" id="SSF110857">
    <property type="entry name" value="Gamma-glutamyl cyclotransferase-like"/>
    <property type="match status" value="1"/>
</dbReference>
<dbReference type="GO" id="GO:0005829">
    <property type="term" value="C:cytosol"/>
    <property type="evidence" value="ECO:0007669"/>
    <property type="project" value="TreeGrafter"/>
</dbReference>
<evidence type="ECO:0000256" key="4">
    <source>
        <dbReference type="PIRSR" id="PIRSR639126-1"/>
    </source>
</evidence>
<comment type="function">
    <text evidence="1">Putative gamma-glutamylcyclotransferase.</text>
</comment>
<protein>
    <recommendedName>
        <fullName evidence="5">Gamma-glutamylcyclotransferase family protein</fullName>
    </recommendedName>
</protein>
<sequence length="205" mass="23014">MAEVESKQQRQQQYRTQVKRRGSCIEMAIGGGGEDGVAGNDVTLIFVYGTLKRGFYNHRLIDDLMRPRHAVYLGPHTTVQPFPLVCGPHGIPYLINLPGCGHRVLGELYSVSSGHARSRLDDLEGVHQGHYERLPIVVVDGGERVVEVEAYFAHRGFGEALWKRCGEEGLSEFSVEMGQKYVRREDRPPHSNFIGDIHKFISEAN</sequence>
<dbReference type="KEGG" id="sind:105161248"/>